<feature type="compositionally biased region" description="Polar residues" evidence="1">
    <location>
        <begin position="17"/>
        <end position="34"/>
    </location>
</feature>
<protein>
    <submittedName>
        <fullName evidence="2">Uncharacterized protein</fullName>
    </submittedName>
</protein>
<gene>
    <name evidence="2" type="ORF">GCM10025790_21440</name>
</gene>
<evidence type="ECO:0000313" key="3">
    <source>
        <dbReference type="Proteomes" id="UP001500368"/>
    </source>
</evidence>
<evidence type="ECO:0000313" key="2">
    <source>
        <dbReference type="EMBL" id="GAA4923968.1"/>
    </source>
</evidence>
<evidence type="ECO:0000256" key="1">
    <source>
        <dbReference type="SAM" id="MobiDB-lite"/>
    </source>
</evidence>
<dbReference type="RefSeq" id="WP_345478003.1">
    <property type="nucleotide sequence ID" value="NZ_BAABLW010000007.1"/>
</dbReference>
<feature type="region of interest" description="Disordered" evidence="1">
    <location>
        <begin position="88"/>
        <end position="109"/>
    </location>
</feature>
<name>A0ABP9G180_9MICC</name>
<keyword evidence="3" id="KW-1185">Reference proteome</keyword>
<proteinExistence type="predicted"/>
<organism evidence="2 3">
    <name type="scientific">Nesterenkonia rhizosphaerae</name>
    <dbReference type="NCBI Taxonomy" id="1348272"/>
    <lineage>
        <taxon>Bacteria</taxon>
        <taxon>Bacillati</taxon>
        <taxon>Actinomycetota</taxon>
        <taxon>Actinomycetes</taxon>
        <taxon>Micrococcales</taxon>
        <taxon>Micrococcaceae</taxon>
        <taxon>Nesterenkonia</taxon>
    </lineage>
</organism>
<comment type="caution">
    <text evidence="2">The sequence shown here is derived from an EMBL/GenBank/DDBJ whole genome shotgun (WGS) entry which is preliminary data.</text>
</comment>
<feature type="compositionally biased region" description="Basic and acidic residues" evidence="1">
    <location>
        <begin position="42"/>
        <end position="51"/>
    </location>
</feature>
<dbReference type="EMBL" id="BAABLW010000007">
    <property type="protein sequence ID" value="GAA4923968.1"/>
    <property type="molecule type" value="Genomic_DNA"/>
</dbReference>
<feature type="region of interest" description="Disordered" evidence="1">
    <location>
        <begin position="1"/>
        <end position="51"/>
    </location>
</feature>
<reference evidence="3" key="1">
    <citation type="journal article" date="2019" name="Int. J. Syst. Evol. Microbiol.">
        <title>The Global Catalogue of Microorganisms (GCM) 10K type strain sequencing project: providing services to taxonomists for standard genome sequencing and annotation.</title>
        <authorList>
            <consortium name="The Broad Institute Genomics Platform"/>
            <consortium name="The Broad Institute Genome Sequencing Center for Infectious Disease"/>
            <person name="Wu L."/>
            <person name="Ma J."/>
        </authorList>
    </citation>
    <scope>NUCLEOTIDE SEQUENCE [LARGE SCALE GENOMIC DNA]</scope>
    <source>
        <strain evidence="3">JCM 19129</strain>
    </source>
</reference>
<accession>A0ABP9G180</accession>
<sequence>MSKTGGGRGTNQHRIKGTSQTKRASSTMGESSVELSAPEPEGPQKDGDDTLRRAAAMAKILSIIGDDDTQKNIGGEFVELSIQVKDNANRRRRQQTGGTCPDVATHSGT</sequence>
<dbReference type="Proteomes" id="UP001500368">
    <property type="component" value="Unassembled WGS sequence"/>
</dbReference>